<organism evidence="2 3">
    <name type="scientific">Trifolium pratense</name>
    <name type="common">Red clover</name>
    <dbReference type="NCBI Taxonomy" id="57577"/>
    <lineage>
        <taxon>Eukaryota</taxon>
        <taxon>Viridiplantae</taxon>
        <taxon>Streptophyta</taxon>
        <taxon>Embryophyta</taxon>
        <taxon>Tracheophyta</taxon>
        <taxon>Spermatophyta</taxon>
        <taxon>Magnoliopsida</taxon>
        <taxon>eudicotyledons</taxon>
        <taxon>Gunneridae</taxon>
        <taxon>Pentapetalae</taxon>
        <taxon>rosids</taxon>
        <taxon>fabids</taxon>
        <taxon>Fabales</taxon>
        <taxon>Fabaceae</taxon>
        <taxon>Papilionoideae</taxon>
        <taxon>50 kb inversion clade</taxon>
        <taxon>NPAAA clade</taxon>
        <taxon>Hologalegina</taxon>
        <taxon>IRL clade</taxon>
        <taxon>Trifolieae</taxon>
        <taxon>Trifolium</taxon>
    </lineage>
</organism>
<feature type="non-terminal residue" evidence="2">
    <location>
        <position position="53"/>
    </location>
</feature>
<gene>
    <name evidence="2" type="ORF">L195_g033570</name>
</gene>
<evidence type="ECO:0000256" key="1">
    <source>
        <dbReference type="SAM" id="MobiDB-lite"/>
    </source>
</evidence>
<dbReference type="Proteomes" id="UP000236291">
    <property type="component" value="Unassembled WGS sequence"/>
</dbReference>
<reference evidence="2 3" key="2">
    <citation type="journal article" date="2017" name="Front. Plant Sci.">
        <title>Gene Classification and Mining of Molecular Markers Useful in Red Clover (Trifolium pratense) Breeding.</title>
        <authorList>
            <person name="Istvanek J."/>
            <person name="Dluhosova J."/>
            <person name="Dluhos P."/>
            <person name="Patkova L."/>
            <person name="Nedelnik J."/>
            <person name="Repkova J."/>
        </authorList>
    </citation>
    <scope>NUCLEOTIDE SEQUENCE [LARGE SCALE GENOMIC DNA]</scope>
    <source>
        <strain evidence="3">cv. Tatra</strain>
        <tissue evidence="2">Young leaves</tissue>
    </source>
</reference>
<dbReference type="ExpressionAtlas" id="A0A2K3LGD9">
    <property type="expression patterns" value="baseline"/>
</dbReference>
<sequence>MKNPYYSYNGGGDAARLNTEHEEEIENVMNIRDTQKKDINKEHEKEIKGTLKE</sequence>
<proteinExistence type="predicted"/>
<name>A0A2K3LGD9_TRIPR</name>
<accession>A0A2K3LGD9</accession>
<dbReference type="EMBL" id="ASHM01032642">
    <property type="protein sequence ID" value="PNX77602.1"/>
    <property type="molecule type" value="Genomic_DNA"/>
</dbReference>
<comment type="caution">
    <text evidence="2">The sequence shown here is derived from an EMBL/GenBank/DDBJ whole genome shotgun (WGS) entry which is preliminary data.</text>
</comment>
<evidence type="ECO:0000313" key="2">
    <source>
        <dbReference type="EMBL" id="PNX77602.1"/>
    </source>
</evidence>
<evidence type="ECO:0000313" key="3">
    <source>
        <dbReference type="Proteomes" id="UP000236291"/>
    </source>
</evidence>
<dbReference type="AlphaFoldDB" id="A0A2K3LGD9"/>
<feature type="region of interest" description="Disordered" evidence="1">
    <location>
        <begin position="34"/>
        <end position="53"/>
    </location>
</feature>
<protein>
    <submittedName>
        <fullName evidence="2">Uncharacterized protein</fullName>
    </submittedName>
</protein>
<reference evidence="2 3" key="1">
    <citation type="journal article" date="2014" name="Am. J. Bot.">
        <title>Genome assembly and annotation for red clover (Trifolium pratense; Fabaceae).</title>
        <authorList>
            <person name="Istvanek J."/>
            <person name="Jaros M."/>
            <person name="Krenek A."/>
            <person name="Repkova J."/>
        </authorList>
    </citation>
    <scope>NUCLEOTIDE SEQUENCE [LARGE SCALE GENOMIC DNA]</scope>
    <source>
        <strain evidence="3">cv. Tatra</strain>
        <tissue evidence="2">Young leaves</tissue>
    </source>
</reference>